<dbReference type="AlphaFoldDB" id="A0A6G0U1A2"/>
<reference evidence="1 2" key="1">
    <citation type="submission" date="2019-08" db="EMBL/GenBank/DDBJ databases">
        <title>The genome of the soybean aphid Biotype 1, its phylome, world population structure and adaptation to the North American continent.</title>
        <authorList>
            <person name="Giordano R."/>
            <person name="Donthu R.K."/>
            <person name="Hernandez A.G."/>
            <person name="Wright C.L."/>
            <person name="Zimin A.V."/>
        </authorList>
    </citation>
    <scope>NUCLEOTIDE SEQUENCE [LARGE SCALE GENOMIC DNA]</scope>
    <source>
        <tissue evidence="1">Whole aphids</tissue>
    </source>
</reference>
<name>A0A6G0U1A2_APHGL</name>
<keyword evidence="2" id="KW-1185">Reference proteome</keyword>
<dbReference type="EMBL" id="VYZN01000009">
    <property type="protein sequence ID" value="KAE9542875.1"/>
    <property type="molecule type" value="Genomic_DNA"/>
</dbReference>
<dbReference type="Proteomes" id="UP000475862">
    <property type="component" value="Unassembled WGS sequence"/>
</dbReference>
<comment type="caution">
    <text evidence="1">The sequence shown here is derived from an EMBL/GenBank/DDBJ whole genome shotgun (WGS) entry which is preliminary data.</text>
</comment>
<feature type="non-terminal residue" evidence="1">
    <location>
        <position position="218"/>
    </location>
</feature>
<accession>A0A6G0U1A2</accession>
<organism evidence="1 2">
    <name type="scientific">Aphis glycines</name>
    <name type="common">Soybean aphid</name>
    <dbReference type="NCBI Taxonomy" id="307491"/>
    <lineage>
        <taxon>Eukaryota</taxon>
        <taxon>Metazoa</taxon>
        <taxon>Ecdysozoa</taxon>
        <taxon>Arthropoda</taxon>
        <taxon>Hexapoda</taxon>
        <taxon>Insecta</taxon>
        <taxon>Pterygota</taxon>
        <taxon>Neoptera</taxon>
        <taxon>Paraneoptera</taxon>
        <taxon>Hemiptera</taxon>
        <taxon>Sternorrhyncha</taxon>
        <taxon>Aphidomorpha</taxon>
        <taxon>Aphidoidea</taxon>
        <taxon>Aphididae</taxon>
        <taxon>Aphidini</taxon>
        <taxon>Aphis</taxon>
        <taxon>Aphis</taxon>
    </lineage>
</organism>
<sequence>MAVYNISCVENIVKQNVEIVMFVKLIVYYTVFFSTTKSKNSTRYTYLTPNESLSHSFVLCFVNSRYKSIKASIINTKNIQTYSYIPKLLFIVNVEKKVEPSDVEKTEIKILIIILSIQVDCHEGKTCVHKNWKMVQGNTYQKLRFITPIVKNLICIFYNTEIYLLNYRRVTIILLTDHPVYPLSPEKTRRNLFDLSFNKRHNISIRMSRCSGGEIQCY</sequence>
<evidence type="ECO:0000313" key="2">
    <source>
        <dbReference type="Proteomes" id="UP000475862"/>
    </source>
</evidence>
<evidence type="ECO:0000313" key="1">
    <source>
        <dbReference type="EMBL" id="KAE9542875.1"/>
    </source>
</evidence>
<proteinExistence type="predicted"/>
<gene>
    <name evidence="1" type="ORF">AGLY_002786</name>
</gene>
<protein>
    <submittedName>
        <fullName evidence="1">Uncharacterized protein</fullName>
    </submittedName>
</protein>